<dbReference type="EMBL" id="MU070047">
    <property type="protein sequence ID" value="KAF5830395.1"/>
    <property type="molecule type" value="Genomic_DNA"/>
</dbReference>
<reference evidence="1" key="1">
    <citation type="submission" date="2017-08" db="EMBL/GenBank/DDBJ databases">
        <authorList>
            <person name="Polle J.E."/>
            <person name="Barry K."/>
            <person name="Cushman J."/>
            <person name="Schmutz J."/>
            <person name="Tran D."/>
            <person name="Hathwaick L.T."/>
            <person name="Yim W.C."/>
            <person name="Jenkins J."/>
            <person name="Mckie-Krisberg Z.M."/>
            <person name="Prochnik S."/>
            <person name="Lindquist E."/>
            <person name="Dockter R.B."/>
            <person name="Adam C."/>
            <person name="Molina H."/>
            <person name="Bunkerborg J."/>
            <person name="Jin E."/>
            <person name="Buchheim M."/>
            <person name="Magnuson J."/>
        </authorList>
    </citation>
    <scope>NUCLEOTIDE SEQUENCE</scope>
    <source>
        <strain evidence="1">CCAP 19/18</strain>
    </source>
</reference>
<organism evidence="1 2">
    <name type="scientific">Dunaliella salina</name>
    <name type="common">Green alga</name>
    <name type="synonym">Protococcus salinus</name>
    <dbReference type="NCBI Taxonomy" id="3046"/>
    <lineage>
        <taxon>Eukaryota</taxon>
        <taxon>Viridiplantae</taxon>
        <taxon>Chlorophyta</taxon>
        <taxon>core chlorophytes</taxon>
        <taxon>Chlorophyceae</taxon>
        <taxon>CS clade</taxon>
        <taxon>Chlamydomonadales</taxon>
        <taxon>Dunaliellaceae</taxon>
        <taxon>Dunaliella</taxon>
    </lineage>
</organism>
<sequence length="96" mass="10582">MQTLCARYPVSPSLLYFCQVVFVAHCHGCTNDDFKAEGESLVNFVRGTCSEKLAGMLAFQLFFGRGTFGCASFGTGTWAMQVGGLELRLNEWLGER</sequence>
<dbReference type="Proteomes" id="UP000815325">
    <property type="component" value="Unassembled WGS sequence"/>
</dbReference>
<evidence type="ECO:0008006" key="3">
    <source>
        <dbReference type="Google" id="ProtNLM"/>
    </source>
</evidence>
<comment type="caution">
    <text evidence="1">The sequence shown here is derived from an EMBL/GenBank/DDBJ whole genome shotgun (WGS) entry which is preliminary data.</text>
</comment>
<name>A0ABQ7G726_DUNSA</name>
<proteinExistence type="predicted"/>
<evidence type="ECO:0000313" key="1">
    <source>
        <dbReference type="EMBL" id="KAF5830395.1"/>
    </source>
</evidence>
<protein>
    <recommendedName>
        <fullName evidence="3">Secreted protein</fullName>
    </recommendedName>
</protein>
<accession>A0ABQ7G726</accession>
<keyword evidence="2" id="KW-1185">Reference proteome</keyword>
<evidence type="ECO:0000313" key="2">
    <source>
        <dbReference type="Proteomes" id="UP000815325"/>
    </source>
</evidence>
<gene>
    <name evidence="1" type="ORF">DUNSADRAFT_14659</name>
</gene>